<accession>A0A5K3FNJ3</accession>
<protein>
    <submittedName>
        <fullName evidence="3">F5/8 type C domain-containing protein</fullName>
    </submittedName>
</protein>
<dbReference type="AlphaFoldDB" id="A0A5K3FNJ3"/>
<evidence type="ECO:0000256" key="1">
    <source>
        <dbReference type="SAM" id="SignalP"/>
    </source>
</evidence>
<reference evidence="3" key="1">
    <citation type="submission" date="2019-11" db="UniProtKB">
        <authorList>
            <consortium name="WormBaseParasite"/>
        </authorList>
    </citation>
    <scope>IDENTIFICATION</scope>
</reference>
<name>A0A5K3FNJ3_MESCO</name>
<evidence type="ECO:0000313" key="3">
    <source>
        <dbReference type="WBParaSite" id="MCU_008745-RA"/>
    </source>
</evidence>
<dbReference type="WBParaSite" id="MCU_008745-RA">
    <property type="protein sequence ID" value="MCU_008745-RA"/>
    <property type="gene ID" value="MCU_008745"/>
</dbReference>
<dbReference type="PROSITE" id="PS50022">
    <property type="entry name" value="FA58C_3"/>
    <property type="match status" value="1"/>
</dbReference>
<dbReference type="InterPro" id="IPR008979">
    <property type="entry name" value="Galactose-bd-like_sf"/>
</dbReference>
<dbReference type="Gene3D" id="2.60.120.260">
    <property type="entry name" value="Galactose-binding domain-like"/>
    <property type="match status" value="1"/>
</dbReference>
<sequence>MHFSWIYFCLLTSCVLFTKSARNIEIVRGISSDERACDSRLMDTQAKLPDSAFSASSVRHNLPEFRPYRARLASLYAGKEHTSVRVWCPNNTVQTAMNEWIQVDFPDLFIIRNIFTAGHGD</sequence>
<keyword evidence="1" id="KW-0732">Signal</keyword>
<feature type="signal peptide" evidence="1">
    <location>
        <begin position="1"/>
        <end position="20"/>
    </location>
</feature>
<feature type="domain" description="F5/8 type C" evidence="2">
    <location>
        <begin position="36"/>
        <end position="121"/>
    </location>
</feature>
<evidence type="ECO:0000259" key="2">
    <source>
        <dbReference type="PROSITE" id="PS50022"/>
    </source>
</evidence>
<proteinExistence type="predicted"/>
<dbReference type="InterPro" id="IPR000421">
    <property type="entry name" value="FA58C"/>
</dbReference>
<feature type="chain" id="PRO_5024382462" evidence="1">
    <location>
        <begin position="21"/>
        <end position="121"/>
    </location>
</feature>
<organism evidence="3">
    <name type="scientific">Mesocestoides corti</name>
    <name type="common">Flatworm</name>
    <dbReference type="NCBI Taxonomy" id="53468"/>
    <lineage>
        <taxon>Eukaryota</taxon>
        <taxon>Metazoa</taxon>
        <taxon>Spiralia</taxon>
        <taxon>Lophotrochozoa</taxon>
        <taxon>Platyhelminthes</taxon>
        <taxon>Cestoda</taxon>
        <taxon>Eucestoda</taxon>
        <taxon>Cyclophyllidea</taxon>
        <taxon>Mesocestoididae</taxon>
        <taxon>Mesocestoides</taxon>
    </lineage>
</organism>
<dbReference type="SUPFAM" id="SSF49785">
    <property type="entry name" value="Galactose-binding domain-like"/>
    <property type="match status" value="1"/>
</dbReference>